<dbReference type="CDD" id="cd00761">
    <property type="entry name" value="Glyco_tranf_GTA_type"/>
    <property type="match status" value="1"/>
</dbReference>
<dbReference type="SUPFAM" id="SSF53448">
    <property type="entry name" value="Nucleotide-diphospho-sugar transferases"/>
    <property type="match status" value="1"/>
</dbReference>
<dbReference type="InterPro" id="IPR029044">
    <property type="entry name" value="Nucleotide-diphossugar_trans"/>
</dbReference>
<evidence type="ECO:0000313" key="3">
    <source>
        <dbReference type="Proteomes" id="UP000464754"/>
    </source>
</evidence>
<dbReference type="AlphaFoldDB" id="A0A6N4TI45"/>
<dbReference type="InterPro" id="IPR001173">
    <property type="entry name" value="Glyco_trans_2-like"/>
</dbReference>
<dbReference type="KEGG" id="aarg:Aargi30884_09980"/>
<dbReference type="EMBL" id="AP019695">
    <property type="protein sequence ID" value="BBK22095.1"/>
    <property type="molecule type" value="Genomic_DNA"/>
</dbReference>
<evidence type="ECO:0000259" key="1">
    <source>
        <dbReference type="Pfam" id="PF00535"/>
    </source>
</evidence>
<dbReference type="Pfam" id="PF00535">
    <property type="entry name" value="Glycos_transf_2"/>
    <property type="match status" value="1"/>
</dbReference>
<dbReference type="Proteomes" id="UP000464754">
    <property type="component" value="Chromosome"/>
</dbReference>
<proteinExistence type="predicted"/>
<dbReference type="PANTHER" id="PTHR22916:SF3">
    <property type="entry name" value="UDP-GLCNAC:BETAGAL BETA-1,3-N-ACETYLGLUCOSAMINYLTRANSFERASE-LIKE PROTEIN 1"/>
    <property type="match status" value="1"/>
</dbReference>
<dbReference type="PANTHER" id="PTHR22916">
    <property type="entry name" value="GLYCOSYLTRANSFERASE"/>
    <property type="match status" value="1"/>
</dbReference>
<keyword evidence="2" id="KW-0808">Transferase</keyword>
<dbReference type="RefSeq" id="WP_118277024.1">
    <property type="nucleotide sequence ID" value="NZ_AP019695.1"/>
</dbReference>
<keyword evidence="3" id="KW-1185">Reference proteome</keyword>
<organism evidence="2 3">
    <name type="scientific">Amedibacterium intestinale</name>
    <dbReference type="NCBI Taxonomy" id="2583452"/>
    <lineage>
        <taxon>Bacteria</taxon>
        <taxon>Bacillati</taxon>
        <taxon>Bacillota</taxon>
        <taxon>Erysipelotrichia</taxon>
        <taxon>Erysipelotrichales</taxon>
        <taxon>Erysipelotrichaceae</taxon>
        <taxon>Amedibacterium</taxon>
    </lineage>
</organism>
<accession>A0A6N4TI45</accession>
<reference evidence="3" key="1">
    <citation type="submission" date="2019-05" db="EMBL/GenBank/DDBJ databases">
        <title>Complete genome sequencing of Absiella argi strain JCM 30884.</title>
        <authorList>
            <person name="Sakamoto M."/>
            <person name="Murakami T."/>
            <person name="Mori H."/>
        </authorList>
    </citation>
    <scope>NUCLEOTIDE SEQUENCE [LARGE SCALE GENOMIC DNA]</scope>
    <source>
        <strain evidence="3">JCM 30884</strain>
    </source>
</reference>
<dbReference type="GO" id="GO:0016758">
    <property type="term" value="F:hexosyltransferase activity"/>
    <property type="evidence" value="ECO:0007669"/>
    <property type="project" value="UniProtKB-ARBA"/>
</dbReference>
<protein>
    <submittedName>
        <fullName evidence="2">Glycosyl transferase</fullName>
    </submittedName>
</protein>
<gene>
    <name evidence="2" type="ORF">Aargi30884_09980</name>
</gene>
<dbReference type="Gene3D" id="3.90.550.10">
    <property type="entry name" value="Spore Coat Polysaccharide Biosynthesis Protein SpsA, Chain A"/>
    <property type="match status" value="1"/>
</dbReference>
<sequence length="339" mass="40043">MEKLLSIAIPCYNSQDYMEKAITSLLDEKEDIEILLVDDGSKDNTGIIGDSYASRYPGTIISLHQENGGHGEAVNTGIRYASGKYFKVLDSDDWFDKKAFKKVIEQLKTLEENKQEVDMMVVNYVYEKPSENKQSVIRYKNVFPQNRIFTWDEIGHFMPQQNLLMHSIIYRREVLVKSQLSLPKHTFYVDNLFAFQPLPYVDTMYYLDVDLYRYFIGREGQSVQEETMLKRIDQQLLVNRLMIDTMQLSLRENKKRYAYMVKYLTMISVVSTILLVRSGTKEHLKKKDELWQYLKFEKPWLYRNVNHTLLGKAIQRKTWAGRKFLSVMYDISQKIFAFN</sequence>
<name>A0A6N4TI45_9FIRM</name>
<evidence type="ECO:0000313" key="2">
    <source>
        <dbReference type="EMBL" id="BBK22095.1"/>
    </source>
</evidence>
<feature type="domain" description="Glycosyltransferase 2-like" evidence="1">
    <location>
        <begin position="6"/>
        <end position="160"/>
    </location>
</feature>